<keyword evidence="4" id="KW-1185">Reference proteome</keyword>
<dbReference type="Gene3D" id="3.40.50.450">
    <property type="match status" value="1"/>
</dbReference>
<name>A0A7G1G1A1_9BACT</name>
<dbReference type="RefSeq" id="WP_198423060.1">
    <property type="nucleotide sequence ID" value="NZ_AP018712.1"/>
</dbReference>
<dbReference type="KEGG" id="ocy:OSSY52_01720"/>
<evidence type="ECO:0000313" key="3">
    <source>
        <dbReference type="EMBL" id="BBE30031.1"/>
    </source>
</evidence>
<dbReference type="PANTHER" id="PTHR43022">
    <property type="entry name" value="PROTEIN SMF"/>
    <property type="match status" value="1"/>
</dbReference>
<dbReference type="AlphaFoldDB" id="A0A7G1G1A1"/>
<dbReference type="Proteomes" id="UP000516361">
    <property type="component" value="Chromosome"/>
</dbReference>
<comment type="similarity">
    <text evidence="1">Belongs to the DprA/Smf family.</text>
</comment>
<evidence type="ECO:0000313" key="4">
    <source>
        <dbReference type="Proteomes" id="UP000516361"/>
    </source>
</evidence>
<feature type="domain" description="Smf/DprA SLOG" evidence="2">
    <location>
        <begin position="53"/>
        <end position="255"/>
    </location>
</feature>
<gene>
    <name evidence="3" type="ORF">OSSY52_01720</name>
</gene>
<dbReference type="EMBL" id="AP018712">
    <property type="protein sequence ID" value="BBE30031.1"/>
    <property type="molecule type" value="Genomic_DNA"/>
</dbReference>
<accession>A0A7G1G1A1</accession>
<dbReference type="FunCoup" id="A0A7G1G1A1">
    <property type="interactions" value="258"/>
</dbReference>
<dbReference type="SUPFAM" id="SSF102405">
    <property type="entry name" value="MCP/YpsA-like"/>
    <property type="match status" value="1"/>
</dbReference>
<dbReference type="GO" id="GO:0009294">
    <property type="term" value="P:DNA-mediated transformation"/>
    <property type="evidence" value="ECO:0007669"/>
    <property type="project" value="InterPro"/>
</dbReference>
<dbReference type="PANTHER" id="PTHR43022:SF1">
    <property type="entry name" value="PROTEIN SMF"/>
    <property type="match status" value="1"/>
</dbReference>
<evidence type="ECO:0000256" key="1">
    <source>
        <dbReference type="ARBA" id="ARBA00006525"/>
    </source>
</evidence>
<dbReference type="Pfam" id="PF02481">
    <property type="entry name" value="DNA_processg_A"/>
    <property type="match status" value="1"/>
</dbReference>
<dbReference type="InterPro" id="IPR003488">
    <property type="entry name" value="DprA"/>
</dbReference>
<proteinExistence type="inferred from homology"/>
<organism evidence="3 4">
    <name type="scientific">Tepiditoga spiralis</name>
    <dbReference type="NCBI Taxonomy" id="2108365"/>
    <lineage>
        <taxon>Bacteria</taxon>
        <taxon>Thermotogati</taxon>
        <taxon>Thermotogota</taxon>
        <taxon>Thermotogae</taxon>
        <taxon>Petrotogales</taxon>
        <taxon>Petrotogaceae</taxon>
        <taxon>Tepiditoga</taxon>
    </lineage>
</organism>
<reference evidence="3 4" key="1">
    <citation type="submission" date="2018-06" db="EMBL/GenBank/DDBJ databases">
        <title>Genome sequencing of Oceanotoga sp. sy52.</title>
        <authorList>
            <person name="Mori K."/>
        </authorList>
    </citation>
    <scope>NUCLEOTIDE SEQUENCE [LARGE SCALE GENOMIC DNA]</scope>
    <source>
        <strain evidence="4">sy52</strain>
    </source>
</reference>
<dbReference type="InParanoid" id="A0A7G1G1A1"/>
<sequence>MNTIDLITLREVYKLSNEELIEAFEKNLLPFKEDFNEKKKYLYDILSKKNIGIITYFDDEYPELLKEIPDPPVILYYIGDISLLKTNTVSVVGTRKPTEYGKKMCSLITNEINNYTIVSGMAFGIDSIAHMNSKKTIAVLGCGVDIIYPKANMHLYNKISNQGLIISEYFPGTKPAKYTFPYRNRIIAGLSKSTIVIEAAKKSGSLITANYAMDFGREVYALPGDINRINSYGTNYLIYMGAKPIYSLEEIQKTFNIEQLVKINNFSVEECSIINLINDGKNTVELLYENSNFEISKILSILMKLEISGHLQNVDGVYSMGGKV</sequence>
<dbReference type="NCBIfam" id="TIGR00732">
    <property type="entry name" value="dprA"/>
    <property type="match status" value="1"/>
</dbReference>
<evidence type="ECO:0000259" key="2">
    <source>
        <dbReference type="Pfam" id="PF02481"/>
    </source>
</evidence>
<dbReference type="InterPro" id="IPR057666">
    <property type="entry name" value="DrpA_SLOG"/>
</dbReference>
<protein>
    <submittedName>
        <fullName evidence="3">DNA polymerase III</fullName>
    </submittedName>
</protein>